<dbReference type="EMBL" id="BMAO01007593">
    <property type="protein sequence ID" value="GFR16911.1"/>
    <property type="molecule type" value="Genomic_DNA"/>
</dbReference>
<keyword evidence="2" id="KW-1185">Reference proteome</keyword>
<reference evidence="1" key="1">
    <citation type="submission" date="2020-07" db="EMBL/GenBank/DDBJ databases">
        <title>Multicomponent nature underlies the extraordinary mechanical properties of spider dragline silk.</title>
        <authorList>
            <person name="Kono N."/>
            <person name="Nakamura H."/>
            <person name="Mori M."/>
            <person name="Yoshida Y."/>
            <person name="Ohtoshi R."/>
            <person name="Malay A.D."/>
            <person name="Moran D.A.P."/>
            <person name="Tomita M."/>
            <person name="Numata K."/>
            <person name="Arakawa K."/>
        </authorList>
    </citation>
    <scope>NUCLEOTIDE SEQUENCE</scope>
</reference>
<dbReference type="InterPro" id="IPR000358">
    <property type="entry name" value="RNR_small_fam"/>
</dbReference>
<dbReference type="PANTHER" id="PTHR23409">
    <property type="entry name" value="RIBONUCLEOSIDE-DIPHOSPHATE REDUCTASE SMALL CHAIN"/>
    <property type="match status" value="1"/>
</dbReference>
<sequence>MCGTLHADIGTQSKLLINGTSIRIRLLKAKNEFALLAAAGDYHLQIENISLYVRKCEISSSILIAHEKALEQSLIQMPFTRVEIKTFTLSSGLKSVTIPNAVNGALPTRMILGLVSNSAFNGDIKKNPFNFKNYNLNYISLRENGIQIPTTAYTPNYVKDLYARNYLSLFTDLAQHKTNVTFDDYKENTRLYVFDLTQDFSASDPFANVTSSGDISIHLKFDVDLPETVTLIAYIEMQSLVEIDKSRNVFTDY</sequence>
<dbReference type="Proteomes" id="UP000887116">
    <property type="component" value="Unassembled WGS sequence"/>
</dbReference>
<dbReference type="OrthoDB" id="6422403at2759"/>
<evidence type="ECO:0000313" key="1">
    <source>
        <dbReference type="EMBL" id="GFR16911.1"/>
    </source>
</evidence>
<evidence type="ECO:0000313" key="2">
    <source>
        <dbReference type="Proteomes" id="UP000887116"/>
    </source>
</evidence>
<proteinExistence type="predicted"/>
<dbReference type="GO" id="GO:0009263">
    <property type="term" value="P:deoxyribonucleotide biosynthetic process"/>
    <property type="evidence" value="ECO:0007669"/>
    <property type="project" value="InterPro"/>
</dbReference>
<dbReference type="AlphaFoldDB" id="A0A8X6JRK1"/>
<organism evidence="1 2">
    <name type="scientific">Trichonephila clavata</name>
    <name type="common">Joro spider</name>
    <name type="synonym">Nephila clavata</name>
    <dbReference type="NCBI Taxonomy" id="2740835"/>
    <lineage>
        <taxon>Eukaryota</taxon>
        <taxon>Metazoa</taxon>
        <taxon>Ecdysozoa</taxon>
        <taxon>Arthropoda</taxon>
        <taxon>Chelicerata</taxon>
        <taxon>Arachnida</taxon>
        <taxon>Araneae</taxon>
        <taxon>Araneomorphae</taxon>
        <taxon>Entelegynae</taxon>
        <taxon>Araneoidea</taxon>
        <taxon>Nephilidae</taxon>
        <taxon>Trichonephila</taxon>
    </lineage>
</organism>
<accession>A0A8X6JRK1</accession>
<gene>
    <name evidence="1" type="primary">AVEN_173276_1</name>
    <name evidence="1" type="ORF">TNCT_519831</name>
</gene>
<protein>
    <submittedName>
        <fullName evidence="1">Uncharacterized protein</fullName>
    </submittedName>
</protein>
<dbReference type="GO" id="GO:0005829">
    <property type="term" value="C:cytosol"/>
    <property type="evidence" value="ECO:0007669"/>
    <property type="project" value="TreeGrafter"/>
</dbReference>
<dbReference type="GO" id="GO:0004748">
    <property type="term" value="F:ribonucleoside-diphosphate reductase activity, thioredoxin disulfide as acceptor"/>
    <property type="evidence" value="ECO:0007669"/>
    <property type="project" value="TreeGrafter"/>
</dbReference>
<name>A0A8X6JRK1_TRICU</name>
<dbReference type="PANTHER" id="PTHR23409:SF21">
    <property type="entry name" value="CAPSID PROTEIN"/>
    <property type="match status" value="1"/>
</dbReference>
<comment type="caution">
    <text evidence="1">The sequence shown here is derived from an EMBL/GenBank/DDBJ whole genome shotgun (WGS) entry which is preliminary data.</text>
</comment>